<evidence type="ECO:0000313" key="2">
    <source>
        <dbReference type="EMBL" id="KAK0402563.1"/>
    </source>
</evidence>
<organism evidence="2 3">
    <name type="scientific">Steinernema hermaphroditum</name>
    <dbReference type="NCBI Taxonomy" id="289476"/>
    <lineage>
        <taxon>Eukaryota</taxon>
        <taxon>Metazoa</taxon>
        <taxon>Ecdysozoa</taxon>
        <taxon>Nematoda</taxon>
        <taxon>Chromadorea</taxon>
        <taxon>Rhabditida</taxon>
        <taxon>Tylenchina</taxon>
        <taxon>Panagrolaimomorpha</taxon>
        <taxon>Strongyloidoidea</taxon>
        <taxon>Steinernematidae</taxon>
        <taxon>Steinernema</taxon>
    </lineage>
</organism>
<dbReference type="AlphaFoldDB" id="A0AA39HB42"/>
<feature type="transmembrane region" description="Helical" evidence="1">
    <location>
        <begin position="85"/>
        <end position="108"/>
    </location>
</feature>
<comment type="caution">
    <text evidence="2">The sequence shown here is derived from an EMBL/GenBank/DDBJ whole genome shotgun (WGS) entry which is preliminary data.</text>
</comment>
<keyword evidence="1" id="KW-1133">Transmembrane helix</keyword>
<keyword evidence="1" id="KW-0812">Transmembrane</keyword>
<dbReference type="PANTHER" id="PTHR23021:SF11">
    <property type="entry name" value="SERPENTINE RECEPTOR, CLASS T"/>
    <property type="match status" value="1"/>
</dbReference>
<proteinExistence type="predicted"/>
<feature type="transmembrane region" description="Helical" evidence="1">
    <location>
        <begin position="291"/>
        <end position="313"/>
    </location>
</feature>
<feature type="transmembrane region" description="Helical" evidence="1">
    <location>
        <begin position="120"/>
        <end position="144"/>
    </location>
</feature>
<accession>A0AA39HB42</accession>
<dbReference type="SUPFAM" id="SSF81321">
    <property type="entry name" value="Family A G protein-coupled receptor-like"/>
    <property type="match status" value="1"/>
</dbReference>
<dbReference type="InterPro" id="IPR019425">
    <property type="entry name" value="7TM_GPCR_serpentine_rcpt_Srt"/>
</dbReference>
<feature type="transmembrane region" description="Helical" evidence="1">
    <location>
        <begin position="264"/>
        <end position="285"/>
    </location>
</feature>
<feature type="transmembrane region" description="Helical" evidence="1">
    <location>
        <begin position="225"/>
        <end position="244"/>
    </location>
</feature>
<name>A0AA39HB42_9BILA</name>
<dbReference type="Proteomes" id="UP001175271">
    <property type="component" value="Unassembled WGS sequence"/>
</dbReference>
<evidence type="ECO:0000256" key="1">
    <source>
        <dbReference type="SAM" id="Phobius"/>
    </source>
</evidence>
<keyword evidence="3" id="KW-1185">Reference proteome</keyword>
<dbReference type="EMBL" id="JAUCMV010000004">
    <property type="protein sequence ID" value="KAK0402563.1"/>
    <property type="molecule type" value="Genomic_DNA"/>
</dbReference>
<protein>
    <submittedName>
        <fullName evidence="2">Uncharacterized protein</fullName>
    </submittedName>
</protein>
<dbReference type="Pfam" id="PF10321">
    <property type="entry name" value="7TM_GPCR_Srt"/>
    <property type="match status" value="1"/>
</dbReference>
<keyword evidence="1" id="KW-0472">Membrane</keyword>
<feature type="transmembrane region" description="Helical" evidence="1">
    <location>
        <begin position="165"/>
        <end position="187"/>
    </location>
</feature>
<feature type="transmembrane region" description="Helical" evidence="1">
    <location>
        <begin position="49"/>
        <end position="73"/>
    </location>
</feature>
<sequence>MNGSRFCEPSEYHLKMELYLFRPHEYHRLYRCDMYTEDQWKEKGHVNTWLGWLYLISGVVYMVPYIPCLAVMMKRELFKHSCYKIMAFLGVIDFLCLFINGVVTGFMTIKGAYFCTYPNFLYIVGSFGVSLWCMACMTCALLAFNRCIDVSNAELSKTLFYEWRTFIWLLFPIAYFLYFFFFTQPLLYTSAYFAWFFDPYVGVQVNHTDVDPTEYHNWPHSANNFAVVVCLLTLYFVLSVLIWIKTRPANATGGLSHMQKQIIFQSCTICMFNFIAAIIYVYMQFFETPTVFVVLGQVTWQASHGGAAIVYLFMNKTIRKGVIDLLTPRRLRTQRVCKVMTEPTSPSTQPTM</sequence>
<evidence type="ECO:0000313" key="3">
    <source>
        <dbReference type="Proteomes" id="UP001175271"/>
    </source>
</evidence>
<dbReference type="PANTHER" id="PTHR23021">
    <property type="entry name" value="SERPENTINE RECEPTOR, CLASS T"/>
    <property type="match status" value="1"/>
</dbReference>
<dbReference type="Gene3D" id="1.20.1070.10">
    <property type="entry name" value="Rhodopsin 7-helix transmembrane proteins"/>
    <property type="match status" value="1"/>
</dbReference>
<gene>
    <name evidence="2" type="ORF">QR680_016405</name>
</gene>
<reference evidence="2" key="1">
    <citation type="submission" date="2023-06" db="EMBL/GenBank/DDBJ databases">
        <title>Genomic analysis of the entomopathogenic nematode Steinernema hermaphroditum.</title>
        <authorList>
            <person name="Schwarz E.M."/>
            <person name="Heppert J.K."/>
            <person name="Baniya A."/>
            <person name="Schwartz H.T."/>
            <person name="Tan C.-H."/>
            <person name="Antoshechkin I."/>
            <person name="Sternberg P.W."/>
            <person name="Goodrich-Blair H."/>
            <person name="Dillman A.R."/>
        </authorList>
    </citation>
    <scope>NUCLEOTIDE SEQUENCE</scope>
    <source>
        <strain evidence="2">PS9179</strain>
        <tissue evidence="2">Whole animal</tissue>
    </source>
</reference>